<protein>
    <submittedName>
        <fullName evidence="2">Uncharacterized protein</fullName>
    </submittedName>
</protein>
<reference evidence="2" key="1">
    <citation type="submission" date="2016-10" db="EMBL/GenBank/DDBJ databases">
        <authorList>
            <person name="Varghese N."/>
        </authorList>
    </citation>
    <scope>NUCLEOTIDE SEQUENCE</scope>
</reference>
<accession>A0A218ML80</accession>
<dbReference type="EMBL" id="KY052811">
    <property type="protein sequence ID" value="ASF00018.1"/>
    <property type="molecule type" value="Genomic_DNA"/>
</dbReference>
<evidence type="ECO:0000256" key="1">
    <source>
        <dbReference type="SAM" id="MobiDB-lite"/>
    </source>
</evidence>
<feature type="region of interest" description="Disordered" evidence="1">
    <location>
        <begin position="129"/>
        <end position="149"/>
    </location>
</feature>
<organism evidence="2">
    <name type="scientific">uncultured virus</name>
    <dbReference type="NCBI Taxonomy" id="340016"/>
    <lineage>
        <taxon>Viruses</taxon>
        <taxon>environmental samples</taxon>
    </lineage>
</organism>
<reference evidence="2" key="2">
    <citation type="journal article" date="2017" name="Nat. Commun.">
        <title>Single-virus genomics reveals hidden cosmopolitan and abundant viruses.</title>
        <authorList>
            <person name="Martinez-Hernandez F."/>
            <person name="Fornas O."/>
            <person name="Lluesma Gomez M."/>
            <person name="Bolduc B."/>
            <person name="de la Cruz Pena M.J."/>
            <person name="Martinez J.M."/>
            <person name="Anton J."/>
            <person name="Gasol J.M."/>
            <person name="Rosselli R."/>
            <person name="Rodriguez-Valera F."/>
            <person name="Sullivan M.B."/>
            <person name="Acinas S.G."/>
            <person name="Martinez-Garcia M."/>
        </authorList>
    </citation>
    <scope>NUCLEOTIDE SEQUENCE</scope>
</reference>
<name>A0A218ML80_9VIRU</name>
<evidence type="ECO:0000313" key="2">
    <source>
        <dbReference type="EMBL" id="ASF00018.1"/>
    </source>
</evidence>
<sequence length="149" mass="16751">MKKPFNIHDWQAKQTIKRLTEQKDIDNIMRMNPDANRDSLDSLYQPDLSVYGKKDEDININKVLSNGGYDIIDDEELLKTVKARLKGKSNLDDLIDAEKLNLFVMKIEDEEGGNIDFNEASMTGTGASFTAGSGAGYMTPNAFKKKKKN</sequence>
<proteinExistence type="predicted"/>